<dbReference type="InParanoid" id="A2DY24"/>
<dbReference type="VEuPathDB" id="TrichDB:TVAGG3_0960500"/>
<evidence type="ECO:0008006" key="3">
    <source>
        <dbReference type="Google" id="ProtNLM"/>
    </source>
</evidence>
<sequence>MLDSQVPSNENYTDFKNIKPMEIFNYPNQVSKIIWGINSNNILQISSQVMDFIKEIKIPIQMALYLIDVFSSIREKEIKLFEELYEMISNEFSCIIKPENVKLATLLYHKGFRFEEFKPPMTEEDIINIYSKESPLYYIAWDKVDELKNKFSNLNFDKKIDGKITPFDCAIKYGSELCFNYMKNLGADYTKESSNYAV</sequence>
<dbReference type="SMR" id="A2DY24"/>
<dbReference type="AlphaFoldDB" id="A2DY24"/>
<dbReference type="EMBL" id="DS113266">
    <property type="protein sequence ID" value="EAY14760.1"/>
    <property type="molecule type" value="Genomic_DNA"/>
</dbReference>
<dbReference type="VEuPathDB" id="TrichDB:TVAG_038680"/>
<keyword evidence="2" id="KW-1185">Reference proteome</keyword>
<dbReference type="KEGG" id="tva:4772753"/>
<dbReference type="RefSeq" id="XP_001326983.1">
    <property type="nucleotide sequence ID" value="XM_001326948.1"/>
</dbReference>
<dbReference type="PANTHER" id="PTHR24159:SF5">
    <property type="entry name" value="ANK_REP_REGION DOMAIN-CONTAINING PROTEIN"/>
    <property type="match status" value="1"/>
</dbReference>
<reference evidence="1" key="1">
    <citation type="submission" date="2006-10" db="EMBL/GenBank/DDBJ databases">
        <authorList>
            <person name="Amadeo P."/>
            <person name="Zhao Q."/>
            <person name="Wortman J."/>
            <person name="Fraser-Liggett C."/>
            <person name="Carlton J."/>
        </authorList>
    </citation>
    <scope>NUCLEOTIDE SEQUENCE</scope>
    <source>
        <strain evidence="1">G3</strain>
    </source>
</reference>
<evidence type="ECO:0000313" key="2">
    <source>
        <dbReference type="Proteomes" id="UP000001542"/>
    </source>
</evidence>
<accession>A2DY24</accession>
<evidence type="ECO:0000313" key="1">
    <source>
        <dbReference type="EMBL" id="EAY14760.1"/>
    </source>
</evidence>
<name>A2DY24_TRIV3</name>
<gene>
    <name evidence="1" type="ORF">TVAG_038680</name>
</gene>
<organism evidence="1 2">
    <name type="scientific">Trichomonas vaginalis (strain ATCC PRA-98 / G3)</name>
    <dbReference type="NCBI Taxonomy" id="412133"/>
    <lineage>
        <taxon>Eukaryota</taxon>
        <taxon>Metamonada</taxon>
        <taxon>Parabasalia</taxon>
        <taxon>Trichomonadida</taxon>
        <taxon>Trichomonadidae</taxon>
        <taxon>Trichomonas</taxon>
    </lineage>
</organism>
<proteinExistence type="predicted"/>
<dbReference type="PANTHER" id="PTHR24159">
    <property type="match status" value="1"/>
</dbReference>
<protein>
    <recommendedName>
        <fullName evidence="3">DUF3447 domain-containing protein</fullName>
    </recommendedName>
</protein>
<dbReference type="Proteomes" id="UP000001542">
    <property type="component" value="Unassembled WGS sequence"/>
</dbReference>
<reference evidence="1" key="2">
    <citation type="journal article" date="2007" name="Science">
        <title>Draft genome sequence of the sexually transmitted pathogen Trichomonas vaginalis.</title>
        <authorList>
            <person name="Carlton J.M."/>
            <person name="Hirt R.P."/>
            <person name="Silva J.C."/>
            <person name="Delcher A.L."/>
            <person name="Schatz M."/>
            <person name="Zhao Q."/>
            <person name="Wortman J.R."/>
            <person name="Bidwell S.L."/>
            <person name="Alsmark U.C.M."/>
            <person name="Besteiro S."/>
            <person name="Sicheritz-Ponten T."/>
            <person name="Noel C.J."/>
            <person name="Dacks J.B."/>
            <person name="Foster P.G."/>
            <person name="Simillion C."/>
            <person name="Van de Peer Y."/>
            <person name="Miranda-Saavedra D."/>
            <person name="Barton G.J."/>
            <person name="Westrop G.D."/>
            <person name="Mueller S."/>
            <person name="Dessi D."/>
            <person name="Fiori P.L."/>
            <person name="Ren Q."/>
            <person name="Paulsen I."/>
            <person name="Zhang H."/>
            <person name="Bastida-Corcuera F.D."/>
            <person name="Simoes-Barbosa A."/>
            <person name="Brown M.T."/>
            <person name="Hayes R.D."/>
            <person name="Mukherjee M."/>
            <person name="Okumura C.Y."/>
            <person name="Schneider R."/>
            <person name="Smith A.J."/>
            <person name="Vanacova S."/>
            <person name="Villalvazo M."/>
            <person name="Haas B.J."/>
            <person name="Pertea M."/>
            <person name="Feldblyum T.V."/>
            <person name="Utterback T.R."/>
            <person name="Shu C.L."/>
            <person name="Osoegawa K."/>
            <person name="de Jong P.J."/>
            <person name="Hrdy I."/>
            <person name="Horvathova L."/>
            <person name="Zubacova Z."/>
            <person name="Dolezal P."/>
            <person name="Malik S.B."/>
            <person name="Logsdon J.M. Jr."/>
            <person name="Henze K."/>
            <person name="Gupta A."/>
            <person name="Wang C.C."/>
            <person name="Dunne R.L."/>
            <person name="Upcroft J.A."/>
            <person name="Upcroft P."/>
            <person name="White O."/>
            <person name="Salzberg S.L."/>
            <person name="Tang P."/>
            <person name="Chiu C.-H."/>
            <person name="Lee Y.-S."/>
            <person name="Embley T.M."/>
            <person name="Coombs G.H."/>
            <person name="Mottram J.C."/>
            <person name="Tachezy J."/>
            <person name="Fraser-Liggett C.M."/>
            <person name="Johnson P.J."/>
        </authorList>
    </citation>
    <scope>NUCLEOTIDE SEQUENCE [LARGE SCALE GENOMIC DNA]</scope>
    <source>
        <strain evidence="1">G3</strain>
    </source>
</reference>